<dbReference type="PANTHER" id="PTHR43037:SF5">
    <property type="entry name" value="FERULOYL ESTERASE"/>
    <property type="match status" value="1"/>
</dbReference>
<organism evidence="5 6">
    <name type="scientific">Pontivivens marinum</name>
    <dbReference type="NCBI Taxonomy" id="1690039"/>
    <lineage>
        <taxon>Bacteria</taxon>
        <taxon>Pseudomonadati</taxon>
        <taxon>Pseudomonadota</taxon>
        <taxon>Alphaproteobacteria</taxon>
        <taxon>Rhodobacterales</taxon>
        <taxon>Paracoccaceae</taxon>
        <taxon>Pontivivens</taxon>
    </lineage>
</organism>
<dbReference type="OrthoDB" id="9805640at2"/>
<evidence type="ECO:0000313" key="6">
    <source>
        <dbReference type="Proteomes" id="UP000220034"/>
    </source>
</evidence>
<gene>
    <name evidence="5" type="ORF">SAMN06273572_101851</name>
</gene>
<evidence type="ECO:0000256" key="2">
    <source>
        <dbReference type="ARBA" id="ARBA00022801"/>
    </source>
</evidence>
<feature type="chain" id="PRO_5013356334" evidence="3">
    <location>
        <begin position="19"/>
        <end position="271"/>
    </location>
</feature>
<proteinExistence type="predicted"/>
<dbReference type="RefSeq" id="WP_097928538.1">
    <property type="nucleotide sequence ID" value="NZ_OCTN01000001.1"/>
</dbReference>
<sequence length="271" mass="28699">MLKIITAFATLVAGGAHAQTCGDADTPCEISGGFYHASIPDGDVTGAVVFLHGYGGRASATVRNTGLMNAMNSQGYAVIAVQGMPVRQGSQGGSWNSRARGDGRRDDVAFIDAVADDAEQRFDFPRKNTVLAGFSGGGMMTWRVACDAPDAFAAYAPIAGTFWNPIPEDCAAPIRIFHTHGTSDTVVPLAGRTVGSGAQQGDVFEVLQNQRTLHGCPIDIPAQTETLGQFEIQHWTSCSNGGEINLALHTGGHSIPRGWTQMMLDWYEAPN</sequence>
<reference evidence="6" key="1">
    <citation type="submission" date="2017-09" db="EMBL/GenBank/DDBJ databases">
        <authorList>
            <person name="Varghese N."/>
            <person name="Submissions S."/>
        </authorList>
    </citation>
    <scope>NUCLEOTIDE SEQUENCE [LARGE SCALE GENOMIC DNA]</scope>
    <source>
        <strain evidence="6">C7</strain>
    </source>
</reference>
<keyword evidence="6" id="KW-1185">Reference proteome</keyword>
<evidence type="ECO:0000256" key="3">
    <source>
        <dbReference type="SAM" id="SignalP"/>
    </source>
</evidence>
<evidence type="ECO:0000256" key="1">
    <source>
        <dbReference type="ARBA" id="ARBA00022729"/>
    </source>
</evidence>
<evidence type="ECO:0000259" key="4">
    <source>
        <dbReference type="Pfam" id="PF02230"/>
    </source>
</evidence>
<dbReference type="InterPro" id="IPR003140">
    <property type="entry name" value="PLipase/COase/thioEstase"/>
</dbReference>
<dbReference type="EMBL" id="OCTN01000001">
    <property type="protein sequence ID" value="SOH92997.1"/>
    <property type="molecule type" value="Genomic_DNA"/>
</dbReference>
<dbReference type="PANTHER" id="PTHR43037">
    <property type="entry name" value="UNNAMED PRODUCT-RELATED"/>
    <property type="match status" value="1"/>
</dbReference>
<accession>A0A2C9CP51</accession>
<keyword evidence="1 3" id="KW-0732">Signal</keyword>
<dbReference type="InterPro" id="IPR029058">
    <property type="entry name" value="AB_hydrolase_fold"/>
</dbReference>
<name>A0A2C9CP51_9RHOB</name>
<dbReference type="SUPFAM" id="SSF53474">
    <property type="entry name" value="alpha/beta-Hydrolases"/>
    <property type="match status" value="1"/>
</dbReference>
<feature type="signal peptide" evidence="3">
    <location>
        <begin position="1"/>
        <end position="18"/>
    </location>
</feature>
<dbReference type="Pfam" id="PF02230">
    <property type="entry name" value="Abhydrolase_2"/>
    <property type="match status" value="1"/>
</dbReference>
<keyword evidence="2" id="KW-0378">Hydrolase</keyword>
<dbReference type="Proteomes" id="UP000220034">
    <property type="component" value="Unassembled WGS sequence"/>
</dbReference>
<dbReference type="GO" id="GO:0016787">
    <property type="term" value="F:hydrolase activity"/>
    <property type="evidence" value="ECO:0007669"/>
    <property type="project" value="UniProtKB-KW"/>
</dbReference>
<dbReference type="Gene3D" id="3.40.50.1820">
    <property type="entry name" value="alpha/beta hydrolase"/>
    <property type="match status" value="1"/>
</dbReference>
<evidence type="ECO:0000313" key="5">
    <source>
        <dbReference type="EMBL" id="SOH92997.1"/>
    </source>
</evidence>
<dbReference type="AlphaFoldDB" id="A0A2C9CP51"/>
<protein>
    <submittedName>
        <fullName evidence="5">Polyhydroxybutyrate depolymerase</fullName>
    </submittedName>
</protein>
<dbReference type="InterPro" id="IPR050955">
    <property type="entry name" value="Plant_Biomass_Hydrol_Est"/>
</dbReference>
<feature type="domain" description="Phospholipase/carboxylesterase/thioesterase" evidence="4">
    <location>
        <begin position="41"/>
        <end position="190"/>
    </location>
</feature>